<dbReference type="Gene3D" id="3.30.470.20">
    <property type="entry name" value="ATP-grasp fold, B domain"/>
    <property type="match status" value="1"/>
</dbReference>
<comment type="caution">
    <text evidence="6">The sequence shown here is derived from an EMBL/GenBank/DDBJ whole genome shotgun (WGS) entry which is preliminary data.</text>
</comment>
<dbReference type="InterPro" id="IPR016102">
    <property type="entry name" value="Succinyl-CoA_synth-like"/>
</dbReference>
<dbReference type="InterPro" id="IPR051538">
    <property type="entry name" value="Acyl-CoA_Synth/Transferase"/>
</dbReference>
<evidence type="ECO:0000313" key="6">
    <source>
        <dbReference type="EMBL" id="OAF17034.1"/>
    </source>
</evidence>
<dbReference type="Pfam" id="PF13549">
    <property type="entry name" value="ATP-grasp_5"/>
    <property type="match status" value="1"/>
</dbReference>
<gene>
    <name evidence="6" type="ORF">AYJ54_37445</name>
</gene>
<dbReference type="Pfam" id="PF13607">
    <property type="entry name" value="Succ_CoA_lig"/>
    <property type="match status" value="1"/>
</dbReference>
<dbReference type="GO" id="GO:0005524">
    <property type="term" value="F:ATP binding"/>
    <property type="evidence" value="ECO:0007669"/>
    <property type="project" value="UniProtKB-KW"/>
</dbReference>
<name>A0A176ZA52_9BRAD</name>
<dbReference type="RefSeq" id="WP_063695979.1">
    <property type="nucleotide sequence ID" value="NZ_LUUB01000005.1"/>
</dbReference>
<dbReference type="InterPro" id="IPR036291">
    <property type="entry name" value="NAD(P)-bd_dom_sf"/>
</dbReference>
<proteinExistence type="predicted"/>
<sequence>MQNKASPDPAPLYRALLAPKSIAIVGASGDRTKVTGRPLQYLRQAGYKGKIYPINPRHETVFGERAWPSLSSLPEAPEHAFILSPTLDVISAVAECAACGVRVATILATGFSEGGPEGLRRVRQLRDVAQTSGLRILGPSSIGVVSLLDGVALTANAAFAESDLPAGGTFVASHSGSMLGALVSRGKARSIGFAGLLSVGNEIDLTLGEICAATLDNPAVTGYLLFLESLRHAEDLRSFAVEAARRKKPVVAYKLGRSEQAAELALSHTGALAGEDDIAAAFLADCGIARVENFETLIEALPLLSRVPIGAVRNRAPRVGVLTTTGGGAAMVVDGLALRGINVVKPSEETLQQLTNAGINVGHERIVDLTMAGTRPDVMKAALDTVLSGPEFDLVVAVTGSSARLQPELAVKPVIESAAAGKPLVSFLVPDAPEALAMLARAGVPSFRTPEACADAVAATFARHEPKAVLARPRVFKRAGPAQLNEWDAYKLFEKLGVPHVTSAVIPVDAATIDLPFAYPVAVKLLSDTIAHKTDVGGVVLGVQDENALRAAIASIVREVANRCQDSSVTHVLVQPMTSGLGELLLGYRKDADVGPIVLLAAGGTFTEVYRDRSIRLAPVSLEVARQMIAELAISRVLNGYRGRAAGDLGALANAIVALSRLAIEEEYSVLDAEINPLIVRRAGEGVVALDALVRLDGDS</sequence>
<keyword evidence="3" id="KW-0547">Nucleotide-binding</keyword>
<feature type="domain" description="CoA-binding" evidence="5">
    <location>
        <begin position="16"/>
        <end position="111"/>
    </location>
</feature>
<keyword evidence="1" id="KW-0816">Tricarboxylic acid cycle</keyword>
<evidence type="ECO:0000256" key="2">
    <source>
        <dbReference type="ARBA" id="ARBA00022598"/>
    </source>
</evidence>
<dbReference type="GO" id="GO:0006099">
    <property type="term" value="P:tricarboxylic acid cycle"/>
    <property type="evidence" value="ECO:0007669"/>
    <property type="project" value="UniProtKB-KW"/>
</dbReference>
<dbReference type="PANTHER" id="PTHR43334">
    <property type="entry name" value="ACETATE--COA LIGASE [ADP-FORMING]"/>
    <property type="match status" value="1"/>
</dbReference>
<keyword evidence="4" id="KW-0067">ATP-binding</keyword>
<organism evidence="6 7">
    <name type="scientific">Bradyrhizobium centrolobii</name>
    <dbReference type="NCBI Taxonomy" id="1505087"/>
    <lineage>
        <taxon>Bacteria</taxon>
        <taxon>Pseudomonadati</taxon>
        <taxon>Pseudomonadota</taxon>
        <taxon>Alphaproteobacteria</taxon>
        <taxon>Hyphomicrobiales</taxon>
        <taxon>Nitrobacteraceae</taxon>
        <taxon>Bradyrhizobium</taxon>
    </lineage>
</organism>
<dbReference type="Proteomes" id="UP000076959">
    <property type="component" value="Unassembled WGS sequence"/>
</dbReference>
<dbReference type="PANTHER" id="PTHR43334:SF1">
    <property type="entry name" value="3-HYDROXYPROPIONATE--COA LIGASE [ADP-FORMING]"/>
    <property type="match status" value="1"/>
</dbReference>
<evidence type="ECO:0000256" key="1">
    <source>
        <dbReference type="ARBA" id="ARBA00022532"/>
    </source>
</evidence>
<protein>
    <submittedName>
        <fullName evidence="6">6-carboxyhexanoate--CoA ligase</fullName>
    </submittedName>
</protein>
<accession>A0A176ZA52</accession>
<dbReference type="SUPFAM" id="SSF51735">
    <property type="entry name" value="NAD(P)-binding Rossmann-fold domains"/>
    <property type="match status" value="1"/>
</dbReference>
<dbReference type="STRING" id="1505087.AYJ54_37445"/>
<keyword evidence="7" id="KW-1185">Reference proteome</keyword>
<dbReference type="EMBL" id="LUUB01000005">
    <property type="protein sequence ID" value="OAF17034.1"/>
    <property type="molecule type" value="Genomic_DNA"/>
</dbReference>
<evidence type="ECO:0000256" key="4">
    <source>
        <dbReference type="ARBA" id="ARBA00022840"/>
    </source>
</evidence>
<dbReference type="Gene3D" id="3.30.1490.20">
    <property type="entry name" value="ATP-grasp fold, A domain"/>
    <property type="match status" value="1"/>
</dbReference>
<dbReference type="SMART" id="SM00881">
    <property type="entry name" value="CoA_binding"/>
    <property type="match status" value="1"/>
</dbReference>
<dbReference type="InterPro" id="IPR013815">
    <property type="entry name" value="ATP_grasp_subdomain_1"/>
</dbReference>
<evidence type="ECO:0000313" key="7">
    <source>
        <dbReference type="Proteomes" id="UP000076959"/>
    </source>
</evidence>
<dbReference type="SUPFAM" id="SSF56059">
    <property type="entry name" value="Glutathione synthetase ATP-binding domain-like"/>
    <property type="match status" value="1"/>
</dbReference>
<dbReference type="Gene3D" id="3.40.50.261">
    <property type="entry name" value="Succinyl-CoA synthetase domains"/>
    <property type="match status" value="2"/>
</dbReference>
<dbReference type="Pfam" id="PF13380">
    <property type="entry name" value="CoA_binding_2"/>
    <property type="match status" value="1"/>
</dbReference>
<dbReference type="Gene3D" id="3.40.50.720">
    <property type="entry name" value="NAD(P)-binding Rossmann-like Domain"/>
    <property type="match status" value="1"/>
</dbReference>
<dbReference type="AlphaFoldDB" id="A0A176ZA52"/>
<dbReference type="SUPFAM" id="SSF52210">
    <property type="entry name" value="Succinyl-CoA synthetase domains"/>
    <property type="match status" value="2"/>
</dbReference>
<evidence type="ECO:0000256" key="3">
    <source>
        <dbReference type="ARBA" id="ARBA00022741"/>
    </source>
</evidence>
<dbReference type="InterPro" id="IPR032875">
    <property type="entry name" value="Succ_CoA_lig_flav_dom"/>
</dbReference>
<evidence type="ECO:0000259" key="5">
    <source>
        <dbReference type="SMART" id="SM00881"/>
    </source>
</evidence>
<dbReference type="InterPro" id="IPR003781">
    <property type="entry name" value="CoA-bd"/>
</dbReference>
<dbReference type="GO" id="GO:0016874">
    <property type="term" value="F:ligase activity"/>
    <property type="evidence" value="ECO:0007669"/>
    <property type="project" value="UniProtKB-KW"/>
</dbReference>
<reference evidence="6 7" key="1">
    <citation type="submission" date="2016-03" db="EMBL/GenBank/DDBJ databases">
        <title>Draft Genome Sequence of the Strain BR 10245 (Bradyrhizobium sp.) isolated from nodules of Centrolobium paraense.</title>
        <authorList>
            <person name="Simoes-Araujo J.L.Sr."/>
            <person name="Barauna A.C."/>
            <person name="Silva K."/>
            <person name="Zilli J.E."/>
        </authorList>
    </citation>
    <scope>NUCLEOTIDE SEQUENCE [LARGE SCALE GENOMIC DNA]</scope>
    <source>
        <strain evidence="6 7">BR 10245</strain>
    </source>
</reference>
<keyword evidence="2 6" id="KW-0436">Ligase</keyword>